<reference evidence="3 4" key="1">
    <citation type="submission" date="2023-07" db="EMBL/GenBank/DDBJ databases">
        <title>Genomic Encyclopedia of Type Strains, Phase IV (KMG-IV): sequencing the most valuable type-strain genomes for metagenomic binning, comparative biology and taxonomic classification.</title>
        <authorList>
            <person name="Goeker M."/>
        </authorList>
    </citation>
    <scope>NUCLEOTIDE SEQUENCE [LARGE SCALE GENOMIC DNA]</scope>
    <source>
        <strain evidence="3 4">DSM 15448</strain>
    </source>
</reference>
<evidence type="ECO:0000256" key="2">
    <source>
        <dbReference type="SAM" id="Phobius"/>
    </source>
</evidence>
<evidence type="ECO:0000313" key="4">
    <source>
        <dbReference type="Proteomes" id="UP001236723"/>
    </source>
</evidence>
<evidence type="ECO:0000313" key="3">
    <source>
        <dbReference type="EMBL" id="MDQ0353017.1"/>
    </source>
</evidence>
<dbReference type="InterPro" id="IPR024164">
    <property type="entry name" value="KinB-signalling_activ"/>
</dbReference>
<proteinExistence type="predicted"/>
<dbReference type="PIRSF" id="PIRSF029886">
    <property type="entry name" value="KBAA"/>
    <property type="match status" value="1"/>
</dbReference>
<keyword evidence="2" id="KW-0472">Membrane</keyword>
<name>A0ABU0DX46_9BACI</name>
<feature type="transmembrane region" description="Helical" evidence="2">
    <location>
        <begin position="114"/>
        <end position="132"/>
    </location>
</feature>
<sequence>MTIRVWLKFFITLLAIGAISTVITSFFVSTHAYEPYLNPFDAWEIFGALLWYSGYGLVYSVIAQMGFFAYLTLHQFGKGFFGRFWTHAQVIMIGFVLFELVYLRYHQDAGPEGLFPYIVVAAMIAIYGYAVAKVKAKETHPRAFLPALFFMIVVTTIEWIPALQTGEPEWIMLMIVPLLACNTYQLLKLHRIVGFNNPEDTEAKKTQQTNSKQNPKDKKKN</sequence>
<gene>
    <name evidence="3" type="ORF">J2R98_002878</name>
</gene>
<dbReference type="SMART" id="SM01251">
    <property type="entry name" value="KbaA"/>
    <property type="match status" value="1"/>
</dbReference>
<dbReference type="Pfam" id="PF14089">
    <property type="entry name" value="KbaA"/>
    <property type="match status" value="1"/>
</dbReference>
<feature type="transmembrane region" description="Helical" evidence="2">
    <location>
        <begin position="7"/>
        <end position="29"/>
    </location>
</feature>
<dbReference type="EMBL" id="JAUSUP010000020">
    <property type="protein sequence ID" value="MDQ0353017.1"/>
    <property type="molecule type" value="Genomic_DNA"/>
</dbReference>
<evidence type="ECO:0000256" key="1">
    <source>
        <dbReference type="SAM" id="MobiDB-lite"/>
    </source>
</evidence>
<protein>
    <submittedName>
        <fullName evidence="3">KinB signaling pathway activation protein</fullName>
    </submittedName>
</protein>
<dbReference type="Proteomes" id="UP001236723">
    <property type="component" value="Unassembled WGS sequence"/>
</dbReference>
<feature type="transmembrane region" description="Helical" evidence="2">
    <location>
        <begin position="170"/>
        <end position="187"/>
    </location>
</feature>
<feature type="region of interest" description="Disordered" evidence="1">
    <location>
        <begin position="200"/>
        <end position="221"/>
    </location>
</feature>
<comment type="caution">
    <text evidence="3">The sequence shown here is derived from an EMBL/GenBank/DDBJ whole genome shotgun (WGS) entry which is preliminary data.</text>
</comment>
<feature type="transmembrane region" description="Helical" evidence="2">
    <location>
        <begin position="84"/>
        <end position="102"/>
    </location>
</feature>
<organism evidence="3 4">
    <name type="scientific">Alkalibacillus filiformis</name>
    <dbReference type="NCBI Taxonomy" id="200990"/>
    <lineage>
        <taxon>Bacteria</taxon>
        <taxon>Bacillati</taxon>
        <taxon>Bacillota</taxon>
        <taxon>Bacilli</taxon>
        <taxon>Bacillales</taxon>
        <taxon>Bacillaceae</taxon>
        <taxon>Alkalibacillus</taxon>
    </lineage>
</organism>
<keyword evidence="2" id="KW-0812">Transmembrane</keyword>
<keyword evidence="4" id="KW-1185">Reference proteome</keyword>
<feature type="transmembrane region" description="Helical" evidence="2">
    <location>
        <begin position="144"/>
        <end position="164"/>
    </location>
</feature>
<dbReference type="RefSeq" id="WP_307070081.1">
    <property type="nucleotide sequence ID" value="NZ_JAUSUP010000020.1"/>
</dbReference>
<keyword evidence="2" id="KW-1133">Transmembrane helix</keyword>
<accession>A0ABU0DX46</accession>
<feature type="transmembrane region" description="Helical" evidence="2">
    <location>
        <begin position="49"/>
        <end position="72"/>
    </location>
</feature>